<dbReference type="EMBL" id="CP001511">
    <property type="protein sequence ID" value="ACS44096.1"/>
    <property type="molecule type" value="Genomic_DNA"/>
</dbReference>
<feature type="transmembrane region" description="Helical" evidence="2">
    <location>
        <begin position="130"/>
        <end position="152"/>
    </location>
</feature>
<keyword evidence="2" id="KW-0812">Transmembrane</keyword>
<reference evidence="3 4" key="1">
    <citation type="journal article" date="2009" name="PLoS ONE">
        <title>Methylobacterium genome sequences: a reference blueprint to investigate microbial metabolism of C1 compounds from natural and industrial sources.</title>
        <authorList>
            <person name="Vuilleumier S."/>
            <person name="Chistoserdova L."/>
            <person name="Lee M.-C."/>
            <person name="Bringel F."/>
            <person name="Lajus A."/>
            <person name="Zhou Y."/>
            <person name="Gourion B."/>
            <person name="Barbe V."/>
            <person name="Chang J."/>
            <person name="Cruveiller S."/>
            <person name="Dossat C."/>
            <person name="Gillett W."/>
            <person name="Gruffaz C."/>
            <person name="Haugen E."/>
            <person name="Hourcade E."/>
            <person name="Levy R."/>
            <person name="Mangenot S."/>
            <person name="Muller E."/>
            <person name="Nadalig T."/>
            <person name="Pagni M."/>
            <person name="Penny C."/>
            <person name="Peyraud R."/>
            <person name="Robinson D.G."/>
            <person name="Roche D."/>
            <person name="Rouy Z."/>
            <person name="Saenampechek C."/>
            <person name="Salvignol G."/>
            <person name="Vallenet D."/>
            <person name="Wu Z."/>
            <person name="Marx C.J."/>
            <person name="Vorholt J.A."/>
            <person name="Olson M.V."/>
            <person name="Kaul R."/>
            <person name="Weissenbach J."/>
            <person name="Medigue C."/>
            <person name="Lidstrom M.E."/>
        </authorList>
    </citation>
    <scope>NUCLEOTIDE SEQUENCE [LARGE SCALE GENOMIC DNA]</scope>
    <source>
        <strain evidence="4">ATCC 14718 / DSM 1338 / JCM 2805 / NCIMB 9133 / AM1</strain>
    </source>
</reference>
<dbReference type="KEGG" id="mea:Mex_2p1358"/>
<dbReference type="RefSeq" id="WP_003606660.1">
    <property type="nucleotide sequence ID" value="NC_012811.1"/>
</dbReference>
<evidence type="ECO:0000313" key="4">
    <source>
        <dbReference type="Proteomes" id="UP000009081"/>
    </source>
</evidence>
<dbReference type="HOGENOM" id="CLU_1110414_0_0_5"/>
<accession>C5B6L4</accession>
<sequence length="250" mass="27713">MNAIIDQTENVRCLLVVCLPPEGLLPGFRANEWTILEEFAEEGSAKLRMHRIVQMLNHLKARAFVIRETDPRRPGSMVSWRTIVRFNEPEIYLDPDEAWVASPEALVSWADAVEAFLAPPRLETKAQPKVPLGFLATAATAAVAFLALGLSLRTPKVEFEIDALNHFARQGGVYATLPDKNRPGWYVRVKMHPNGSVELLERISEDDLQKQSKKGPETSEADSVASAATLSGEAVNERLEGVAAAFRKRN</sequence>
<geneLocation type="plasmid" evidence="3 4">
    <name>megaplasmid</name>
</geneLocation>
<organism evidence="3 4">
    <name type="scientific">Methylorubrum extorquens (strain ATCC 14718 / DSM 1338 / JCM 2805 / NCIMB 9133 / AM1)</name>
    <name type="common">Methylobacterium extorquens</name>
    <dbReference type="NCBI Taxonomy" id="272630"/>
    <lineage>
        <taxon>Bacteria</taxon>
        <taxon>Pseudomonadati</taxon>
        <taxon>Pseudomonadota</taxon>
        <taxon>Alphaproteobacteria</taxon>
        <taxon>Hyphomicrobiales</taxon>
        <taxon>Methylobacteriaceae</taxon>
        <taxon>Methylorubrum</taxon>
    </lineage>
</organism>
<evidence type="ECO:0000313" key="3">
    <source>
        <dbReference type="EMBL" id="ACS44096.1"/>
    </source>
</evidence>
<gene>
    <name evidence="3" type="ordered locus">MexAM1_META2p1358</name>
</gene>
<dbReference type="AlphaFoldDB" id="C5B6L4"/>
<proteinExistence type="predicted"/>
<keyword evidence="4" id="KW-1185">Reference proteome</keyword>
<feature type="compositionally biased region" description="Basic and acidic residues" evidence="1">
    <location>
        <begin position="206"/>
        <end position="217"/>
    </location>
</feature>
<keyword evidence="2" id="KW-1133">Transmembrane helix</keyword>
<evidence type="ECO:0000256" key="1">
    <source>
        <dbReference type="SAM" id="MobiDB-lite"/>
    </source>
</evidence>
<dbReference type="Proteomes" id="UP000009081">
    <property type="component" value="Plasmid megaplasmid"/>
</dbReference>
<evidence type="ECO:0000256" key="2">
    <source>
        <dbReference type="SAM" id="Phobius"/>
    </source>
</evidence>
<feature type="region of interest" description="Disordered" evidence="1">
    <location>
        <begin position="206"/>
        <end position="227"/>
    </location>
</feature>
<name>C5B6L4_METEA</name>
<protein>
    <submittedName>
        <fullName evidence="3">Uncharacterized protein</fullName>
    </submittedName>
</protein>
<keyword evidence="2" id="KW-0472">Membrane</keyword>
<keyword evidence="3" id="KW-0614">Plasmid</keyword>